<evidence type="ECO:0000256" key="1">
    <source>
        <dbReference type="SAM" id="SignalP"/>
    </source>
</evidence>
<feature type="signal peptide" evidence="1">
    <location>
        <begin position="1"/>
        <end position="18"/>
    </location>
</feature>
<dbReference type="Gene3D" id="2.60.40.10">
    <property type="entry name" value="Immunoglobulins"/>
    <property type="match status" value="2"/>
</dbReference>
<sequence length="230" mass="25673">MIKNIIAILIIMSFVACSGSDSQEEEVPDENKATTKPSLIYPTNELLCTDNPLEFSWSPSFDEDGDVISYEIQVATDLAFSENFQVSTVTIPSANFTLLKGELYYWRVKAKDSKNLSSDFTSVWNFYSQGEGITNHIPYAPSLISPALNESVLNASLNLKWSASDEDGDLLSYDVYFGTSTLPELVAENITETGFNVNLNLTETTYYWKIVVRDVNGAETLGQTWFFNSN</sequence>
<dbReference type="RefSeq" id="WP_104809880.1">
    <property type="nucleotide sequence ID" value="NZ_MQUA01000013.1"/>
</dbReference>
<evidence type="ECO:0000313" key="2">
    <source>
        <dbReference type="EMBL" id="PQB07669.1"/>
    </source>
</evidence>
<keyword evidence="3" id="KW-1185">Reference proteome</keyword>
<evidence type="ECO:0000313" key="3">
    <source>
        <dbReference type="Proteomes" id="UP000239522"/>
    </source>
</evidence>
<dbReference type="PROSITE" id="PS51257">
    <property type="entry name" value="PROKAR_LIPOPROTEIN"/>
    <property type="match status" value="1"/>
</dbReference>
<reference evidence="2 3" key="1">
    <citation type="submission" date="2016-11" db="EMBL/GenBank/DDBJ databases">
        <title>Trade-off between light-utilization and light-protection in marine flavobacteria.</title>
        <authorList>
            <person name="Kumagai Y."/>
        </authorList>
    </citation>
    <scope>NUCLEOTIDE SEQUENCE [LARGE SCALE GENOMIC DNA]</scope>
    <source>
        <strain evidence="2 3">ATCC 700397</strain>
    </source>
</reference>
<gene>
    <name evidence="2" type="ORF">BST83_11270</name>
</gene>
<name>A0A2S7KYC6_9FLAO</name>
<dbReference type="EMBL" id="MQUA01000013">
    <property type="protein sequence ID" value="PQB07669.1"/>
    <property type="molecule type" value="Genomic_DNA"/>
</dbReference>
<proteinExistence type="predicted"/>
<organism evidence="2 3">
    <name type="scientific">Polaribacter filamentus</name>
    <dbReference type="NCBI Taxonomy" id="53483"/>
    <lineage>
        <taxon>Bacteria</taxon>
        <taxon>Pseudomonadati</taxon>
        <taxon>Bacteroidota</taxon>
        <taxon>Flavobacteriia</taxon>
        <taxon>Flavobacteriales</taxon>
        <taxon>Flavobacteriaceae</taxon>
    </lineage>
</organism>
<accession>A0A2S7KYC6</accession>
<keyword evidence="1" id="KW-0732">Signal</keyword>
<dbReference type="InterPro" id="IPR013783">
    <property type="entry name" value="Ig-like_fold"/>
</dbReference>
<dbReference type="AlphaFoldDB" id="A0A2S7KYC6"/>
<dbReference type="Proteomes" id="UP000239522">
    <property type="component" value="Unassembled WGS sequence"/>
</dbReference>
<dbReference type="OrthoDB" id="789771at2"/>
<feature type="chain" id="PRO_5015759121" description="Fibronectin type-III domain-containing protein" evidence="1">
    <location>
        <begin position="19"/>
        <end position="230"/>
    </location>
</feature>
<protein>
    <recommendedName>
        <fullName evidence="4">Fibronectin type-III domain-containing protein</fullName>
    </recommendedName>
</protein>
<dbReference type="SUPFAM" id="SSF49265">
    <property type="entry name" value="Fibronectin type III"/>
    <property type="match status" value="1"/>
</dbReference>
<dbReference type="InterPro" id="IPR036116">
    <property type="entry name" value="FN3_sf"/>
</dbReference>
<comment type="caution">
    <text evidence="2">The sequence shown here is derived from an EMBL/GenBank/DDBJ whole genome shotgun (WGS) entry which is preliminary data.</text>
</comment>
<evidence type="ECO:0008006" key="4">
    <source>
        <dbReference type="Google" id="ProtNLM"/>
    </source>
</evidence>